<evidence type="ECO:0000313" key="2">
    <source>
        <dbReference type="Proteomes" id="UP000030645"/>
    </source>
</evidence>
<reference evidence="2" key="1">
    <citation type="submission" date="2013-01" db="EMBL/GenBank/DDBJ databases">
        <title>Draft Genome Sequence of a Mulberry Tree, Morus notabilis C.K. Schneid.</title>
        <authorList>
            <person name="He N."/>
            <person name="Zhao S."/>
        </authorList>
    </citation>
    <scope>NUCLEOTIDE SEQUENCE</scope>
</reference>
<proteinExistence type="predicted"/>
<gene>
    <name evidence="1" type="ORF">L484_002281</name>
</gene>
<name>W9R6C8_9ROSA</name>
<dbReference type="AlphaFoldDB" id="W9R6C8"/>
<accession>W9R6C8</accession>
<protein>
    <submittedName>
        <fullName evidence="1">Uncharacterized protein</fullName>
    </submittedName>
</protein>
<evidence type="ECO:0000313" key="1">
    <source>
        <dbReference type="EMBL" id="EXB74430.1"/>
    </source>
</evidence>
<dbReference type="EMBL" id="KE344646">
    <property type="protein sequence ID" value="EXB74430.1"/>
    <property type="molecule type" value="Genomic_DNA"/>
</dbReference>
<organism evidence="1 2">
    <name type="scientific">Morus notabilis</name>
    <dbReference type="NCBI Taxonomy" id="981085"/>
    <lineage>
        <taxon>Eukaryota</taxon>
        <taxon>Viridiplantae</taxon>
        <taxon>Streptophyta</taxon>
        <taxon>Embryophyta</taxon>
        <taxon>Tracheophyta</taxon>
        <taxon>Spermatophyta</taxon>
        <taxon>Magnoliopsida</taxon>
        <taxon>eudicotyledons</taxon>
        <taxon>Gunneridae</taxon>
        <taxon>Pentapetalae</taxon>
        <taxon>rosids</taxon>
        <taxon>fabids</taxon>
        <taxon>Rosales</taxon>
        <taxon>Moraceae</taxon>
        <taxon>Moreae</taxon>
        <taxon>Morus</taxon>
    </lineage>
</organism>
<keyword evidence="2" id="KW-1185">Reference proteome</keyword>
<sequence>MVTHVGALAPASSFFSSLPRFSRLSSTMHRPFAKTLRPYNGTERIQSNSFTPTMTHCTVHWLARTFDCGYGILNSRQP</sequence>
<dbReference type="Proteomes" id="UP000030645">
    <property type="component" value="Unassembled WGS sequence"/>
</dbReference>